<gene>
    <name evidence="1" type="ORF">LCGC14_2852570</name>
</gene>
<reference evidence="1" key="1">
    <citation type="journal article" date="2015" name="Nature">
        <title>Complex archaea that bridge the gap between prokaryotes and eukaryotes.</title>
        <authorList>
            <person name="Spang A."/>
            <person name="Saw J.H."/>
            <person name="Jorgensen S.L."/>
            <person name="Zaremba-Niedzwiedzka K."/>
            <person name="Martijn J."/>
            <person name="Lind A.E."/>
            <person name="van Eijk R."/>
            <person name="Schleper C."/>
            <person name="Guy L."/>
            <person name="Ettema T.J."/>
        </authorList>
    </citation>
    <scope>NUCLEOTIDE SEQUENCE</scope>
</reference>
<dbReference type="EMBL" id="LAZR01054908">
    <property type="protein sequence ID" value="KKK77540.1"/>
    <property type="molecule type" value="Genomic_DNA"/>
</dbReference>
<accession>A0A0F8YUU0</accession>
<organism evidence="1">
    <name type="scientific">marine sediment metagenome</name>
    <dbReference type="NCBI Taxonomy" id="412755"/>
    <lineage>
        <taxon>unclassified sequences</taxon>
        <taxon>metagenomes</taxon>
        <taxon>ecological metagenomes</taxon>
    </lineage>
</organism>
<proteinExistence type="predicted"/>
<dbReference type="AlphaFoldDB" id="A0A0F8YUU0"/>
<comment type="caution">
    <text evidence="1">The sequence shown here is derived from an EMBL/GenBank/DDBJ whole genome shotgun (WGS) entry which is preliminary data.</text>
</comment>
<name>A0A0F8YUU0_9ZZZZ</name>
<sequence length="99" mass="10847">MDIAAAKARYEAAMAAHRELEAIPKSVCLGCGALESWPCDAVGLAADSAIALEALEEAQGKLERIERLTYDLHQRSGHPDSACLRCQFYRILRGTKEDE</sequence>
<evidence type="ECO:0000313" key="1">
    <source>
        <dbReference type="EMBL" id="KKK77540.1"/>
    </source>
</evidence>
<protein>
    <submittedName>
        <fullName evidence="1">Uncharacterized protein</fullName>
    </submittedName>
</protein>